<keyword evidence="2" id="KW-0808">Transferase</keyword>
<dbReference type="EMBL" id="JAWWNJ010000028">
    <property type="protein sequence ID" value="KAK7028372.1"/>
    <property type="molecule type" value="Genomic_DNA"/>
</dbReference>
<reference evidence="5 6" key="1">
    <citation type="journal article" date="2024" name="J Genomics">
        <title>Draft genome sequencing and assembly of Favolaschia claudopus CIRM-BRFM 2984 isolated from oak limbs.</title>
        <authorList>
            <person name="Navarro D."/>
            <person name="Drula E."/>
            <person name="Chaduli D."/>
            <person name="Cazenave R."/>
            <person name="Ahrendt S."/>
            <person name="Wang J."/>
            <person name="Lipzen A."/>
            <person name="Daum C."/>
            <person name="Barry K."/>
            <person name="Grigoriev I.V."/>
            <person name="Favel A."/>
            <person name="Rosso M.N."/>
            <person name="Martin F."/>
        </authorList>
    </citation>
    <scope>NUCLEOTIDE SEQUENCE [LARGE SCALE GENOMIC DNA]</scope>
    <source>
        <strain evidence="5 6">CIRM-BRFM 2984</strain>
    </source>
</reference>
<dbReference type="InterPro" id="IPR036188">
    <property type="entry name" value="FAD/NAD-bd_sf"/>
</dbReference>
<dbReference type="GO" id="GO:0050661">
    <property type="term" value="F:NADP binding"/>
    <property type="evidence" value="ECO:0007669"/>
    <property type="project" value="InterPro"/>
</dbReference>
<dbReference type="InterPro" id="IPR050982">
    <property type="entry name" value="Auxin_biosynth/cation_transpt"/>
</dbReference>
<dbReference type="PANTHER" id="PTHR43539:SF68">
    <property type="entry name" value="FLAVIN-BINDING MONOOXYGENASE-LIKE PROTEIN (AFU_ORTHOLOGUE AFUA_4G09220)"/>
    <property type="match status" value="1"/>
</dbReference>
<comment type="caution">
    <text evidence="5">The sequence shown here is derived from an EMBL/GenBank/DDBJ whole genome shotgun (WGS) entry which is preliminary data.</text>
</comment>
<dbReference type="Proteomes" id="UP001362999">
    <property type="component" value="Unassembled WGS sequence"/>
</dbReference>
<evidence type="ECO:0000256" key="2">
    <source>
        <dbReference type="ARBA" id="ARBA00022679"/>
    </source>
</evidence>
<dbReference type="InterPro" id="IPR033964">
    <property type="entry name" value="ABBA"/>
</dbReference>
<dbReference type="SUPFAM" id="SSF51905">
    <property type="entry name" value="FAD/NAD(P)-binding domain"/>
    <property type="match status" value="2"/>
</dbReference>
<evidence type="ECO:0000313" key="5">
    <source>
        <dbReference type="EMBL" id="KAK7028372.1"/>
    </source>
</evidence>
<protein>
    <submittedName>
        <fullName evidence="5">Pyr-redox-2 domain-containing protein</fullName>
    </submittedName>
</protein>
<proteinExistence type="predicted"/>
<organism evidence="5 6">
    <name type="scientific">Favolaschia claudopus</name>
    <dbReference type="NCBI Taxonomy" id="2862362"/>
    <lineage>
        <taxon>Eukaryota</taxon>
        <taxon>Fungi</taxon>
        <taxon>Dikarya</taxon>
        <taxon>Basidiomycota</taxon>
        <taxon>Agaricomycotina</taxon>
        <taxon>Agaricomycetes</taxon>
        <taxon>Agaricomycetidae</taxon>
        <taxon>Agaricales</taxon>
        <taxon>Marasmiineae</taxon>
        <taxon>Mycenaceae</taxon>
        <taxon>Favolaschia</taxon>
    </lineage>
</organism>
<keyword evidence="1" id="KW-0285">Flavoprotein</keyword>
<dbReference type="NCBIfam" id="TIGR03429">
    <property type="entry name" value="arom_pren_DMATS"/>
    <property type="match status" value="1"/>
</dbReference>
<accession>A0AAW0BQ74</accession>
<keyword evidence="3" id="KW-0274">FAD</keyword>
<gene>
    <name evidence="5" type="ORF">R3P38DRAFT_2525416</name>
</gene>
<dbReference type="InterPro" id="IPR017795">
    <property type="entry name" value="ABBA_NscD-like"/>
</dbReference>
<keyword evidence="6" id="KW-1185">Reference proteome</keyword>
<dbReference type="Pfam" id="PF00743">
    <property type="entry name" value="FMO-like"/>
    <property type="match status" value="1"/>
</dbReference>
<evidence type="ECO:0000256" key="1">
    <source>
        <dbReference type="ARBA" id="ARBA00022630"/>
    </source>
</evidence>
<dbReference type="GO" id="GO:0009820">
    <property type="term" value="P:alkaloid metabolic process"/>
    <property type="evidence" value="ECO:0007669"/>
    <property type="project" value="InterPro"/>
</dbReference>
<dbReference type="GO" id="GO:0050660">
    <property type="term" value="F:flavin adenine dinucleotide binding"/>
    <property type="evidence" value="ECO:0007669"/>
    <property type="project" value="InterPro"/>
</dbReference>
<evidence type="ECO:0000256" key="3">
    <source>
        <dbReference type="ARBA" id="ARBA00022827"/>
    </source>
</evidence>
<dbReference type="SFLD" id="SFLDG01162">
    <property type="entry name" value="I"/>
    <property type="match status" value="1"/>
</dbReference>
<evidence type="ECO:0000256" key="4">
    <source>
        <dbReference type="ARBA" id="ARBA00023002"/>
    </source>
</evidence>
<evidence type="ECO:0000313" key="6">
    <source>
        <dbReference type="Proteomes" id="UP001362999"/>
    </source>
</evidence>
<dbReference type="CDD" id="cd13929">
    <property type="entry name" value="PT-DMATS_CymD"/>
    <property type="match status" value="1"/>
</dbReference>
<dbReference type="GO" id="GO:0016765">
    <property type="term" value="F:transferase activity, transferring alkyl or aryl (other than methyl) groups"/>
    <property type="evidence" value="ECO:0007669"/>
    <property type="project" value="InterPro"/>
</dbReference>
<dbReference type="SFLD" id="SFLDS00036">
    <property type="entry name" value="Aromatic_Prenyltransferase"/>
    <property type="match status" value="1"/>
</dbReference>
<dbReference type="Pfam" id="PF11991">
    <property type="entry name" value="Trp_DMAT"/>
    <property type="match status" value="1"/>
</dbReference>
<keyword evidence="4" id="KW-0560">Oxidoreductase</keyword>
<dbReference type="AlphaFoldDB" id="A0AAW0BQ74"/>
<dbReference type="PANTHER" id="PTHR43539">
    <property type="entry name" value="FLAVIN-BINDING MONOOXYGENASE-LIKE PROTEIN (AFU_ORTHOLOGUE AFUA_4G09220)"/>
    <property type="match status" value="1"/>
</dbReference>
<dbReference type="PRINTS" id="PR00411">
    <property type="entry name" value="PNDRDTASEI"/>
</dbReference>
<name>A0AAW0BQ74_9AGAR</name>
<dbReference type="Gene3D" id="3.50.50.60">
    <property type="entry name" value="FAD/NAD(P)-binding domain"/>
    <property type="match status" value="1"/>
</dbReference>
<dbReference type="InterPro" id="IPR020946">
    <property type="entry name" value="Flavin_mOase-like"/>
</dbReference>
<dbReference type="GO" id="GO:0004499">
    <property type="term" value="F:N,N-dimethylaniline monooxygenase activity"/>
    <property type="evidence" value="ECO:0007669"/>
    <property type="project" value="InterPro"/>
</dbReference>
<sequence>MSFWWQTSLNPIISLMRHANYPEDAVHSYTLLLQAEILPLLGPSDPAYPSWMTDDHTPLEFSLVLAKTGELLVRFAIEASALPLSGDRSVKSLRKVLTNLSNAMTMKPNFDLDWFDVCAEELLLGDTQPAPPHMGPVSETFIGFDCAHYSSAMKVYFMPRIRALVTKQTPEEMLTRTAARLGLEQPWSKITQFLARFLPGDQPEPEIVACDCVPGAKNRIKIYFRTHILSYSHLEFFLTLGGTLEGEDVAAGLVKARLLWDALTADGPPAGKLRYFPSGLVYYELRRDRPNPTSKGGLGLPYLPVQRHLPNDLVAAKAIDRLGPHLPVFSEANPYSRFVQTVFSHRALSARSGIHTYACCTVKPVGSEISLYYNPEAFAPERTIGLRGALGTPFACTSMFTHSPVDARNIATLFVHEWERLTNGKEDASLCLAPESCLRDLLVFSPTFRMLEGREKVVQHILSASRNFRNFSIVGRVTFKAVSETLRMIQGRTHFDDDTATFNAVFTLFSRDNGPWRCWALLTVFEGLKQPSSQYNIQSPGARFDTVIVGAGQAGLATAAQLQRLGLKVCVVERNARVGDAWRARYKSLEFNTPKDFSHLPYFPFPEEWSMFPAATLVADHLEKYPQVLKLDVRTGTEIVHADYNGEGKIWAVQLQHADGSTSTLNSSHLVVATGVDILGGQKPKMPQIPGLDVFRGQALHSTAIRDVGQWIGKRVVVFGAGCSGHDICLALSRQGAAEITMVQRAATAVISRDVLLKLFPDMYTGEDRPPIDVADELYLALPTPISKILRSTMMEKLASLDADLHYKLRATGFKLPEVNDFIERLTVRRGGYYIDQGCSALIADGTIKLQPSEQVKGLLPNGIALVNGEKLSADIIVFATGFEPDSKPAPFLDDAVFDKTGKIGGIDEEGEAIGVWRPSGHENLWFAGGDLFNCRFYSRLLALQIFRMQSALVGPEF</sequence>